<dbReference type="OrthoDB" id="9342567at2"/>
<keyword evidence="2" id="KW-0808">Transferase</keyword>
<feature type="signal peptide" evidence="1">
    <location>
        <begin position="1"/>
        <end position="34"/>
    </location>
</feature>
<evidence type="ECO:0000313" key="3">
    <source>
        <dbReference type="Proteomes" id="UP000185192"/>
    </source>
</evidence>
<keyword evidence="3" id="KW-1185">Reference proteome</keyword>
<sequence length="275" mass="28830">MKTNPLKSVAWKTAVLGMGPVLAGAMIMSGPAQAAHHEKASAAVDIAQTRAALASAPGRSDADKERDAGRKPSEVLHFLGLKPGDTAFDVLASGGWYSEALSIAVGPEGKVYAQNPAVLLQMRDGANDKALTARLADNRLPNVVRLDEEMTALSIPPNSVDVAITGLNLHDVYNSFGEQATIGFLTAVKATLKPGGVFGVIDHVGKPGADNTPLHRMDPALAVRAAEAAGFMVEQGTMLANPQDDHTGNVFGPDLRGKTDRFVLKLTKPKPGKDQ</sequence>
<evidence type="ECO:0000256" key="1">
    <source>
        <dbReference type="SAM" id="SignalP"/>
    </source>
</evidence>
<dbReference type="Proteomes" id="UP000185192">
    <property type="component" value="Unassembled WGS sequence"/>
</dbReference>
<organism evidence="2 3">
    <name type="scientific">Parasphingorhabdus marina DSM 22363</name>
    <dbReference type="NCBI Taxonomy" id="1123272"/>
    <lineage>
        <taxon>Bacteria</taxon>
        <taxon>Pseudomonadati</taxon>
        <taxon>Pseudomonadota</taxon>
        <taxon>Alphaproteobacteria</taxon>
        <taxon>Sphingomonadales</taxon>
        <taxon>Sphingomonadaceae</taxon>
        <taxon>Parasphingorhabdus</taxon>
    </lineage>
</organism>
<keyword evidence="1" id="KW-0732">Signal</keyword>
<dbReference type="EMBL" id="FSQW01000001">
    <property type="protein sequence ID" value="SIN61297.1"/>
    <property type="molecule type" value="Genomic_DNA"/>
</dbReference>
<dbReference type="PIRSF" id="PIRSF031679">
    <property type="entry name" value="Mtase_Alr7345_prd"/>
    <property type="match status" value="1"/>
</dbReference>
<dbReference type="InterPro" id="IPR029063">
    <property type="entry name" value="SAM-dependent_MTases_sf"/>
</dbReference>
<evidence type="ECO:0000313" key="2">
    <source>
        <dbReference type="EMBL" id="SIN61297.1"/>
    </source>
</evidence>
<proteinExistence type="predicted"/>
<dbReference type="GO" id="GO:0032259">
    <property type="term" value="P:methylation"/>
    <property type="evidence" value="ECO:0007669"/>
    <property type="project" value="UniProtKB-KW"/>
</dbReference>
<dbReference type="AlphaFoldDB" id="A0A1N6CS39"/>
<dbReference type="Gene3D" id="3.40.50.150">
    <property type="entry name" value="Vaccinia Virus protein VP39"/>
    <property type="match status" value="1"/>
</dbReference>
<protein>
    <submittedName>
        <fullName evidence="2">Predicted methyltransferase</fullName>
    </submittedName>
</protein>
<feature type="chain" id="PRO_5012523216" evidence="1">
    <location>
        <begin position="35"/>
        <end position="275"/>
    </location>
</feature>
<dbReference type="InterPro" id="IPR016980">
    <property type="entry name" value="S-AdoMet-dep_MeTrfase_Alr7345"/>
</dbReference>
<dbReference type="RefSeq" id="WP_074203868.1">
    <property type="nucleotide sequence ID" value="NZ_FSQW01000001.1"/>
</dbReference>
<dbReference type="STRING" id="1123272.SAMN02745824_0854"/>
<accession>A0A1N6CS39</accession>
<reference evidence="3" key="1">
    <citation type="submission" date="2016-11" db="EMBL/GenBank/DDBJ databases">
        <authorList>
            <person name="Varghese N."/>
            <person name="Submissions S."/>
        </authorList>
    </citation>
    <scope>NUCLEOTIDE SEQUENCE [LARGE SCALE GENOMIC DNA]</scope>
    <source>
        <strain evidence="3">DSM 22363</strain>
    </source>
</reference>
<gene>
    <name evidence="2" type="ORF">SAMN02745824_0854</name>
</gene>
<keyword evidence="2" id="KW-0489">Methyltransferase</keyword>
<dbReference type="SUPFAM" id="SSF53335">
    <property type="entry name" value="S-adenosyl-L-methionine-dependent methyltransferases"/>
    <property type="match status" value="1"/>
</dbReference>
<name>A0A1N6CS39_9SPHN</name>
<dbReference type="GO" id="GO:0008168">
    <property type="term" value="F:methyltransferase activity"/>
    <property type="evidence" value="ECO:0007669"/>
    <property type="project" value="UniProtKB-KW"/>
</dbReference>